<proteinExistence type="predicted"/>
<feature type="compositionally biased region" description="Polar residues" evidence="1">
    <location>
        <begin position="353"/>
        <end position="373"/>
    </location>
</feature>
<dbReference type="OMA" id="IGWREEI"/>
<keyword evidence="3" id="KW-1185">Reference proteome</keyword>
<feature type="compositionally biased region" description="Polar residues" evidence="1">
    <location>
        <begin position="225"/>
        <end position="237"/>
    </location>
</feature>
<evidence type="ECO:0000313" key="3">
    <source>
        <dbReference type="Proteomes" id="UP000028524"/>
    </source>
</evidence>
<dbReference type="HOGENOM" id="CLU_017269_0_0_1"/>
<feature type="compositionally biased region" description="Polar residues" evidence="1">
    <location>
        <begin position="58"/>
        <end position="71"/>
    </location>
</feature>
<gene>
    <name evidence="2" type="ORF">S40285_02709</name>
</gene>
<dbReference type="AlphaFoldDB" id="A0A084QMX1"/>
<feature type="region of interest" description="Disordered" evidence="1">
    <location>
        <begin position="157"/>
        <end position="407"/>
    </location>
</feature>
<name>A0A084QMX1_STAC4</name>
<protein>
    <submittedName>
        <fullName evidence="2">Uncharacterized protein</fullName>
    </submittedName>
</protein>
<feature type="region of interest" description="Disordered" evidence="1">
    <location>
        <begin position="1"/>
        <end position="77"/>
    </location>
</feature>
<sequence>MAPAPNAGRTRQAAAGKHAPKPLLPAIPLPYVKRQVAAASSASGHPESSRKREAGNPTAESTRQASTTAAQETDEAGRHGVNVAIAQTNGHSVTPESVGNRQEPQPQLATSTSTIAAEPKTHFAGHQSALDPGFETLAVANATIPETTSQQMPVQYRSSGSQQPFIPPLAAPLGYQIPPPFAPSSRPTGRMTNGQGHPTKQGHQPPTSSEVPNGVRFGSDHGGQNDVTSSYTVSQPPANYPPPTASMSGGRPPPHFERPKEPVSFGCITSDSHNRIDVPASPANGCARNQRNSASRPRPPAEEASSYGGNAGPYPPFEGPPPPNHPGPHPLMSGIPPVFSQSNSNFPMEGHSLPSNQFGPSTPHSFHDSQSSIHPEDHSVHAPFPPRSQINSAGSGGNDIPPHGYRENAYGSMNYPNMMPNPNFHPMMMPHADDADGLIGYLQQRFATVEEADCTLELRYLDDRAPPVRIPGHQLMFARSPELVQILHDQGSHLNPVDKAMQTVHMRTDNKWVRSDAFYMAVQRLYGLPLLPIPPPRNMLDTASFSVMSQVDFALGYAAAGHLLGWGPVVRRGCEVAAHLMSWMTLERCVEFALEGSIDTGAYEEFKYHEGSAILLSAAVNFIVHNLPLDLKLDTSPTPLEYSRLPQVPGHPATSIEAYSENGTPASAKGLLGPASRDRRPPSMNGIHFGDLDLADERNGVADPEADQPEKMFPHRVLSHVLPNLPFRHLRMILQSAGVGNVNGWVNADSRNRIIRDVVLEREARRLRAVEAVVAGRVPNADSIRACLGSPEPRVLDSWGLLGWQEEMIAYGNADGPSLVRKWVPLAGVQPPSAASYV</sequence>
<feature type="compositionally biased region" description="Polar residues" evidence="1">
    <location>
        <begin position="185"/>
        <end position="211"/>
    </location>
</feature>
<evidence type="ECO:0000313" key="2">
    <source>
        <dbReference type="EMBL" id="KFA65306.1"/>
    </source>
</evidence>
<dbReference type="Proteomes" id="UP000028524">
    <property type="component" value="Unassembled WGS sequence"/>
</dbReference>
<feature type="region of interest" description="Disordered" evidence="1">
    <location>
        <begin position="653"/>
        <end position="691"/>
    </location>
</feature>
<organism evidence="2 3">
    <name type="scientific">Stachybotrys chlorohalonatus (strain IBT 40285)</name>
    <dbReference type="NCBI Taxonomy" id="1283841"/>
    <lineage>
        <taxon>Eukaryota</taxon>
        <taxon>Fungi</taxon>
        <taxon>Dikarya</taxon>
        <taxon>Ascomycota</taxon>
        <taxon>Pezizomycotina</taxon>
        <taxon>Sordariomycetes</taxon>
        <taxon>Hypocreomycetidae</taxon>
        <taxon>Hypocreales</taxon>
        <taxon>Stachybotryaceae</taxon>
        <taxon>Stachybotrys</taxon>
    </lineage>
</organism>
<evidence type="ECO:0000256" key="1">
    <source>
        <dbReference type="SAM" id="MobiDB-lite"/>
    </source>
</evidence>
<feature type="compositionally biased region" description="Pro residues" evidence="1">
    <location>
        <begin position="313"/>
        <end position="329"/>
    </location>
</feature>
<dbReference type="OrthoDB" id="5329403at2759"/>
<reference evidence="2 3" key="1">
    <citation type="journal article" date="2014" name="BMC Genomics">
        <title>Comparative genome sequencing reveals chemotype-specific gene clusters in the toxigenic black mold Stachybotrys.</title>
        <authorList>
            <person name="Semeiks J."/>
            <person name="Borek D."/>
            <person name="Otwinowski Z."/>
            <person name="Grishin N.V."/>
        </authorList>
    </citation>
    <scope>NUCLEOTIDE SEQUENCE [LARGE SCALE GENOMIC DNA]</scope>
    <source>
        <strain evidence="2 3">IBT 40285</strain>
    </source>
</reference>
<dbReference type="EMBL" id="KL660607">
    <property type="protein sequence ID" value="KFA65306.1"/>
    <property type="molecule type" value="Genomic_DNA"/>
</dbReference>
<accession>A0A084QMX1</accession>
<dbReference type="InParanoid" id="A0A084QMX1"/>